<dbReference type="InterPro" id="IPR008271">
    <property type="entry name" value="Ser/Thr_kinase_AS"/>
</dbReference>
<dbReference type="SUPFAM" id="SSF56112">
    <property type="entry name" value="Protein kinase-like (PK-like)"/>
    <property type="match status" value="1"/>
</dbReference>
<dbReference type="InParanoid" id="A0A0L0HC60"/>
<evidence type="ECO:0000256" key="6">
    <source>
        <dbReference type="SAM" id="MobiDB-lite"/>
    </source>
</evidence>
<evidence type="ECO:0000256" key="1">
    <source>
        <dbReference type="ARBA" id="ARBA00012513"/>
    </source>
</evidence>
<feature type="region of interest" description="Disordered" evidence="6">
    <location>
        <begin position="339"/>
        <end position="367"/>
    </location>
</feature>
<dbReference type="InterPro" id="IPR050660">
    <property type="entry name" value="NEK_Ser/Thr_kinase"/>
</dbReference>
<keyword evidence="5" id="KW-0067">ATP-binding</keyword>
<dbReference type="PROSITE" id="PS50011">
    <property type="entry name" value="PROTEIN_KINASE_DOM"/>
    <property type="match status" value="1"/>
</dbReference>
<evidence type="ECO:0000256" key="2">
    <source>
        <dbReference type="ARBA" id="ARBA00022679"/>
    </source>
</evidence>
<keyword evidence="4 8" id="KW-0418">Kinase</keyword>
<dbReference type="PANTHER" id="PTHR43671">
    <property type="entry name" value="SERINE/THREONINE-PROTEIN KINASE NEK"/>
    <property type="match status" value="1"/>
</dbReference>
<dbReference type="GO" id="GO:0005524">
    <property type="term" value="F:ATP binding"/>
    <property type="evidence" value="ECO:0007669"/>
    <property type="project" value="UniProtKB-KW"/>
</dbReference>
<dbReference type="Proteomes" id="UP000053201">
    <property type="component" value="Unassembled WGS sequence"/>
</dbReference>
<feature type="domain" description="Protein kinase" evidence="7">
    <location>
        <begin position="37"/>
        <end position="326"/>
    </location>
</feature>
<dbReference type="EC" id="2.7.11.1" evidence="1"/>
<dbReference type="InterPro" id="IPR000719">
    <property type="entry name" value="Prot_kinase_dom"/>
</dbReference>
<dbReference type="eggNOG" id="KOG0591">
    <property type="taxonomic scope" value="Eukaryota"/>
</dbReference>
<dbReference type="OrthoDB" id="2130003at2759"/>
<dbReference type="PROSITE" id="PS00108">
    <property type="entry name" value="PROTEIN_KINASE_ST"/>
    <property type="match status" value="1"/>
</dbReference>
<dbReference type="InterPro" id="IPR011009">
    <property type="entry name" value="Kinase-like_dom_sf"/>
</dbReference>
<dbReference type="STRING" id="645134.A0A0L0HC60"/>
<dbReference type="SMART" id="SM00220">
    <property type="entry name" value="S_TKc"/>
    <property type="match status" value="1"/>
</dbReference>
<evidence type="ECO:0000259" key="7">
    <source>
        <dbReference type="PROSITE" id="PS50011"/>
    </source>
</evidence>
<dbReference type="PANTHER" id="PTHR43671:SF13">
    <property type="entry name" value="SERINE_THREONINE-PROTEIN KINASE NEK2"/>
    <property type="match status" value="1"/>
</dbReference>
<protein>
    <recommendedName>
        <fullName evidence="1">non-specific serine/threonine protein kinase</fullName>
        <ecNumber evidence="1">2.7.11.1</ecNumber>
    </recommendedName>
</protein>
<dbReference type="CDD" id="cd00180">
    <property type="entry name" value="PKc"/>
    <property type="match status" value="1"/>
</dbReference>
<keyword evidence="9" id="KW-1185">Reference proteome</keyword>
<evidence type="ECO:0000256" key="3">
    <source>
        <dbReference type="ARBA" id="ARBA00022741"/>
    </source>
</evidence>
<evidence type="ECO:0000256" key="4">
    <source>
        <dbReference type="ARBA" id="ARBA00022777"/>
    </source>
</evidence>
<dbReference type="EMBL" id="KQ257460">
    <property type="protein sequence ID" value="KNC98521.1"/>
    <property type="molecule type" value="Genomic_DNA"/>
</dbReference>
<keyword evidence="3" id="KW-0547">Nucleotide-binding</keyword>
<dbReference type="VEuPathDB" id="FungiDB:SPPG_06214"/>
<evidence type="ECO:0000313" key="9">
    <source>
        <dbReference type="Proteomes" id="UP000053201"/>
    </source>
</evidence>
<gene>
    <name evidence="8" type="ORF">SPPG_06214</name>
</gene>
<keyword evidence="8" id="KW-0723">Serine/threonine-protein kinase</keyword>
<dbReference type="GO" id="GO:0004674">
    <property type="term" value="F:protein serine/threonine kinase activity"/>
    <property type="evidence" value="ECO:0007669"/>
    <property type="project" value="UniProtKB-KW"/>
</dbReference>
<dbReference type="RefSeq" id="XP_016606561.1">
    <property type="nucleotide sequence ID" value="XM_016754421.1"/>
</dbReference>
<dbReference type="Gene3D" id="1.10.510.10">
    <property type="entry name" value="Transferase(Phosphotransferase) domain 1"/>
    <property type="match status" value="1"/>
</dbReference>
<dbReference type="GeneID" id="27689537"/>
<dbReference type="AlphaFoldDB" id="A0A0L0HC60"/>
<evidence type="ECO:0000256" key="5">
    <source>
        <dbReference type="ARBA" id="ARBA00022840"/>
    </source>
</evidence>
<keyword evidence="2" id="KW-0808">Transferase</keyword>
<proteinExistence type="predicted"/>
<reference evidence="8 9" key="1">
    <citation type="submission" date="2009-08" db="EMBL/GenBank/DDBJ databases">
        <title>The Genome Sequence of Spizellomyces punctatus strain DAOM BR117.</title>
        <authorList>
            <consortium name="The Broad Institute Genome Sequencing Platform"/>
            <person name="Russ C."/>
            <person name="Cuomo C."/>
            <person name="Shea T."/>
            <person name="Young S.K."/>
            <person name="Zeng Q."/>
            <person name="Koehrsen M."/>
            <person name="Haas B."/>
            <person name="Borodovsky M."/>
            <person name="Guigo R."/>
            <person name="Alvarado L."/>
            <person name="Berlin A."/>
            <person name="Bochicchio J."/>
            <person name="Borenstein D."/>
            <person name="Chapman S."/>
            <person name="Chen Z."/>
            <person name="Engels R."/>
            <person name="Freedman E."/>
            <person name="Gellesch M."/>
            <person name="Goldberg J."/>
            <person name="Griggs A."/>
            <person name="Gujja S."/>
            <person name="Heiman D."/>
            <person name="Hepburn T."/>
            <person name="Howarth C."/>
            <person name="Jen D."/>
            <person name="Larson L."/>
            <person name="Lewis B."/>
            <person name="Mehta T."/>
            <person name="Park D."/>
            <person name="Pearson M."/>
            <person name="Roberts A."/>
            <person name="Saif S."/>
            <person name="Shenoy N."/>
            <person name="Sisk P."/>
            <person name="Stolte C."/>
            <person name="Sykes S."/>
            <person name="Thomson T."/>
            <person name="Walk T."/>
            <person name="White J."/>
            <person name="Yandava C."/>
            <person name="Burger G."/>
            <person name="Gray M.W."/>
            <person name="Holland P.W.H."/>
            <person name="King N."/>
            <person name="Lang F.B.F."/>
            <person name="Roger A.J."/>
            <person name="Ruiz-Trillo I."/>
            <person name="Lander E."/>
            <person name="Nusbaum C."/>
        </authorList>
    </citation>
    <scope>NUCLEOTIDE SEQUENCE [LARGE SCALE GENOMIC DNA]</scope>
    <source>
        <strain evidence="8 9">DAOM BR117</strain>
    </source>
</reference>
<accession>A0A0L0HC60</accession>
<evidence type="ECO:0000313" key="8">
    <source>
        <dbReference type="EMBL" id="KNC98521.1"/>
    </source>
</evidence>
<organism evidence="8 9">
    <name type="scientific">Spizellomyces punctatus (strain DAOM BR117)</name>
    <dbReference type="NCBI Taxonomy" id="645134"/>
    <lineage>
        <taxon>Eukaryota</taxon>
        <taxon>Fungi</taxon>
        <taxon>Fungi incertae sedis</taxon>
        <taxon>Chytridiomycota</taxon>
        <taxon>Chytridiomycota incertae sedis</taxon>
        <taxon>Chytridiomycetes</taxon>
        <taxon>Spizellomycetales</taxon>
        <taxon>Spizellomycetaceae</taxon>
        <taxon>Spizellomyces</taxon>
    </lineage>
</organism>
<name>A0A0L0HC60_SPIPD</name>
<dbReference type="Pfam" id="PF00069">
    <property type="entry name" value="Pkinase"/>
    <property type="match status" value="1"/>
</dbReference>
<sequence length="367" mass="42141">MSKRPRRAEERKELDPTTVLTVENVEREVNYRLPYFRKDRKPPAMGSEGVVEFVTTGPAAAGEEIQTAARKYIKPDISNASTTDPRGAREPVTYELAELEVLQAVSERQHMPTFLGAVDDHEKIYMYYRPWCPTTIRDWLERPFIPNSSELPTKASLQKYGQQLMLCLTVAIHELHTLKPPVLHRDIKPENFCLTDEGRLVCVDFGVSRLCKDTSVRRTYAGTVKYMAPEVANAQRYSRPAEVFSLGAVFCEILCLMSGVRPGAVLDPLLKNGNYSSERIREKALRFLEMRCRDNENLKDLLVIIREMLSTNPHDRPEAWKVHDRLRLMRTDYTCCQEELPDEEAEDIPSPPSEEDEEALANYNEFE</sequence>
<feature type="compositionally biased region" description="Acidic residues" evidence="6">
    <location>
        <begin position="339"/>
        <end position="359"/>
    </location>
</feature>